<evidence type="ECO:0000313" key="1">
    <source>
        <dbReference type="EMBL" id="GMF47721.1"/>
    </source>
</evidence>
<proteinExistence type="predicted"/>
<accession>A0A9W6XX34</accession>
<evidence type="ECO:0000313" key="2">
    <source>
        <dbReference type="Proteomes" id="UP001165083"/>
    </source>
</evidence>
<dbReference type="EMBL" id="BSXW01004006">
    <property type="protein sequence ID" value="GMF47721.1"/>
    <property type="molecule type" value="Genomic_DNA"/>
</dbReference>
<name>A0A9W6XX34_9STRA</name>
<reference evidence="1" key="1">
    <citation type="submission" date="2023-04" db="EMBL/GenBank/DDBJ databases">
        <title>Phytophthora lilii NBRC 32176.</title>
        <authorList>
            <person name="Ichikawa N."/>
            <person name="Sato H."/>
            <person name="Tonouchi N."/>
        </authorList>
    </citation>
    <scope>NUCLEOTIDE SEQUENCE</scope>
    <source>
        <strain evidence="1">NBRC 32176</strain>
    </source>
</reference>
<sequence length="149" mass="16442">MINRGTRSVVGKPDPPALVIGAVFDQLDEKFVVSIRINEIRPIADQSGLDHAIDIGVAVNTVLQGDADGIGCCCGWDLNFKSSIAISKCINIKLRIIHDDRLNTHLSVLERSRCWESIAVLVVEPIWHKVLGRNADNRAHNSWVSCVYS</sequence>
<organism evidence="1 2">
    <name type="scientific">Phytophthora lilii</name>
    <dbReference type="NCBI Taxonomy" id="2077276"/>
    <lineage>
        <taxon>Eukaryota</taxon>
        <taxon>Sar</taxon>
        <taxon>Stramenopiles</taxon>
        <taxon>Oomycota</taxon>
        <taxon>Peronosporomycetes</taxon>
        <taxon>Peronosporales</taxon>
        <taxon>Peronosporaceae</taxon>
        <taxon>Phytophthora</taxon>
    </lineage>
</organism>
<dbReference type="AlphaFoldDB" id="A0A9W6XX34"/>
<dbReference type="Proteomes" id="UP001165083">
    <property type="component" value="Unassembled WGS sequence"/>
</dbReference>
<gene>
    <name evidence="1" type="ORF">Plil01_001706700</name>
</gene>
<protein>
    <submittedName>
        <fullName evidence="1">Unnamed protein product</fullName>
    </submittedName>
</protein>
<comment type="caution">
    <text evidence="1">The sequence shown here is derived from an EMBL/GenBank/DDBJ whole genome shotgun (WGS) entry which is preliminary data.</text>
</comment>
<keyword evidence="2" id="KW-1185">Reference proteome</keyword>